<dbReference type="AlphaFoldDB" id="A0AAD5M0T7"/>
<dbReference type="Proteomes" id="UP001196413">
    <property type="component" value="Unassembled WGS sequence"/>
</dbReference>
<proteinExistence type="predicted"/>
<evidence type="ECO:0000313" key="1">
    <source>
        <dbReference type="EMBL" id="KAJ1350147.1"/>
    </source>
</evidence>
<organism evidence="1 2">
    <name type="scientific">Parelaphostrongylus tenuis</name>
    <name type="common">Meningeal worm</name>
    <dbReference type="NCBI Taxonomy" id="148309"/>
    <lineage>
        <taxon>Eukaryota</taxon>
        <taxon>Metazoa</taxon>
        <taxon>Ecdysozoa</taxon>
        <taxon>Nematoda</taxon>
        <taxon>Chromadorea</taxon>
        <taxon>Rhabditida</taxon>
        <taxon>Rhabditina</taxon>
        <taxon>Rhabditomorpha</taxon>
        <taxon>Strongyloidea</taxon>
        <taxon>Metastrongylidae</taxon>
        <taxon>Parelaphostrongylus</taxon>
    </lineage>
</organism>
<reference evidence="1" key="1">
    <citation type="submission" date="2021-06" db="EMBL/GenBank/DDBJ databases">
        <title>Parelaphostrongylus tenuis whole genome reference sequence.</title>
        <authorList>
            <person name="Garwood T.J."/>
            <person name="Larsen P.A."/>
            <person name="Fountain-Jones N.M."/>
            <person name="Garbe J.R."/>
            <person name="Macchietto M.G."/>
            <person name="Kania S.A."/>
            <person name="Gerhold R.W."/>
            <person name="Richards J.E."/>
            <person name="Wolf T.M."/>
        </authorList>
    </citation>
    <scope>NUCLEOTIDE SEQUENCE</scope>
    <source>
        <strain evidence="1">MNPRO001-30</strain>
        <tissue evidence="1">Meninges</tissue>
    </source>
</reference>
<dbReference type="EMBL" id="JAHQIW010000805">
    <property type="protein sequence ID" value="KAJ1350147.1"/>
    <property type="molecule type" value="Genomic_DNA"/>
</dbReference>
<comment type="caution">
    <text evidence="1">The sequence shown here is derived from an EMBL/GenBank/DDBJ whole genome shotgun (WGS) entry which is preliminary data.</text>
</comment>
<evidence type="ECO:0000313" key="2">
    <source>
        <dbReference type="Proteomes" id="UP001196413"/>
    </source>
</evidence>
<gene>
    <name evidence="1" type="ORF">KIN20_005870</name>
</gene>
<sequence length="147" mass="16004">MINGATGDSDHFLFVSSSFVVPAGARQVAPTVGPRAHPKEEFIKPKWFRSVVSGGAASPLLPPGITISALQNQLRVQSNPISIEITTNEHILISRGNLLITPATTYELIPTLSAARMDTIVSILTLLGSRDFQLRDVYPVVTQWKRN</sequence>
<name>A0AAD5M0T7_PARTN</name>
<keyword evidence="2" id="KW-1185">Reference proteome</keyword>
<protein>
    <submittedName>
        <fullName evidence="1">Uncharacterized protein</fullName>
    </submittedName>
</protein>
<accession>A0AAD5M0T7</accession>